<organism evidence="1">
    <name type="scientific">Candidatus Kentrum sp. TC</name>
    <dbReference type="NCBI Taxonomy" id="2126339"/>
    <lineage>
        <taxon>Bacteria</taxon>
        <taxon>Pseudomonadati</taxon>
        <taxon>Pseudomonadota</taxon>
        <taxon>Gammaproteobacteria</taxon>
        <taxon>Candidatus Kentrum</taxon>
    </lineage>
</organism>
<reference evidence="1" key="1">
    <citation type="submission" date="2019-02" db="EMBL/GenBank/DDBJ databases">
        <authorList>
            <person name="Gruber-Vodicka R. H."/>
            <person name="Seah K. B. B."/>
        </authorList>
    </citation>
    <scope>NUCLEOTIDE SEQUENCE</scope>
    <source>
        <strain evidence="1">BECK_BZ123</strain>
    </source>
</reference>
<protein>
    <recommendedName>
        <fullName evidence="2">Glycosyl hydrolase family 57</fullName>
    </recommendedName>
</protein>
<evidence type="ECO:0000313" key="1">
    <source>
        <dbReference type="EMBL" id="VFK38402.1"/>
    </source>
</evidence>
<dbReference type="GO" id="GO:0005975">
    <property type="term" value="P:carbohydrate metabolic process"/>
    <property type="evidence" value="ECO:0007669"/>
    <property type="project" value="InterPro"/>
</dbReference>
<dbReference type="InterPro" id="IPR011330">
    <property type="entry name" value="Glyco_hydro/deAcase_b/a-brl"/>
</dbReference>
<dbReference type="CDD" id="cd10798">
    <property type="entry name" value="GH57N_like_1"/>
    <property type="match status" value="1"/>
</dbReference>
<evidence type="ECO:0008006" key="2">
    <source>
        <dbReference type="Google" id="ProtNLM"/>
    </source>
</evidence>
<dbReference type="AlphaFoldDB" id="A0A450YA33"/>
<sequence>MNELPEYIDGIPNISGAEDMVIEAARRRDAKDPRGNNPRFRELKSAFSIALHMQQPLIPAGGYELQTAQIISNLKYMMDHQDIGDNHNAPVFHWCYKRIGEFIPQLTHEGKEPRVMLDYSGVLFHGLRNMGCDDVIDSLKNITCNEEYRRCVDWLGCPWGHAVAPSTPVQDYRLHVRAWQHHFAAIFGLEALSRVKGFSPAEMALPNHPDVCYEFVKTLKDSGFTWVLIQEHTVEDPKTGGGMEYPHIPHRLVARSSTGETASIVAIIKTQGSDTKLVAQMQPYYEALGLSQRKLAGHTIPPLVAQIGDGENGGVMMNEFPDKYMEAMRTSSGTDTPAMNGTEYLENLFALGITEEDLPEIQPILQKRIWDRFEPGAGPDKLARLIEDLRKEDGGFHMDGGSWTNNISWIDGYDNVLDPMERVSALFSDRMLGKGVSTGDPAYRNALFHLLMTQTSCYRYWGQGIWTDYARELCRRAEATIDAG</sequence>
<gene>
    <name evidence="1" type="ORF">BECKTC1821D_GA0114238_100466</name>
</gene>
<dbReference type="SUPFAM" id="SSF88713">
    <property type="entry name" value="Glycoside hydrolase/deacetylase"/>
    <property type="match status" value="1"/>
</dbReference>
<dbReference type="PANTHER" id="PTHR36306">
    <property type="entry name" value="ALPHA-AMYLASE-RELATED-RELATED"/>
    <property type="match status" value="1"/>
</dbReference>
<dbReference type="PANTHER" id="PTHR36306:SF5">
    <property type="entry name" value="SLR1535 PROTEIN"/>
    <property type="match status" value="1"/>
</dbReference>
<dbReference type="InterPro" id="IPR052046">
    <property type="entry name" value="GH57_Enzymes"/>
</dbReference>
<accession>A0A450YA33</accession>
<proteinExistence type="predicted"/>
<name>A0A450YA33_9GAMM</name>
<dbReference type="Gene3D" id="3.20.110.20">
    <property type="match status" value="1"/>
</dbReference>
<dbReference type="EMBL" id="CAADFS010000004">
    <property type="protein sequence ID" value="VFK38402.1"/>
    <property type="molecule type" value="Genomic_DNA"/>
</dbReference>